<evidence type="ECO:0000313" key="3">
    <source>
        <dbReference type="EMBL" id="RFZ91287.1"/>
    </source>
</evidence>
<dbReference type="CDD" id="cd00093">
    <property type="entry name" value="HTH_XRE"/>
    <property type="match status" value="1"/>
</dbReference>
<dbReference type="AlphaFoldDB" id="A0A372NRR3"/>
<dbReference type="RefSeq" id="WP_117393532.1">
    <property type="nucleotide sequence ID" value="NZ_QWDC01000003.1"/>
</dbReference>
<dbReference type="Pfam" id="PF12844">
    <property type="entry name" value="HTH_19"/>
    <property type="match status" value="1"/>
</dbReference>
<dbReference type="InterPro" id="IPR010982">
    <property type="entry name" value="Lambda_DNA-bd_dom_sf"/>
</dbReference>
<dbReference type="Gene3D" id="1.10.260.40">
    <property type="entry name" value="lambda repressor-like DNA-binding domains"/>
    <property type="match status" value="1"/>
</dbReference>
<dbReference type="GO" id="GO:0003677">
    <property type="term" value="F:DNA binding"/>
    <property type="evidence" value="ECO:0007669"/>
    <property type="project" value="UniProtKB-KW"/>
</dbReference>
<proteinExistence type="predicted"/>
<feature type="domain" description="HTH cro/C1-type" evidence="2">
    <location>
        <begin position="16"/>
        <end position="70"/>
    </location>
</feature>
<comment type="caution">
    <text evidence="3">The sequence shown here is derived from an EMBL/GenBank/DDBJ whole genome shotgun (WGS) entry which is preliminary data.</text>
</comment>
<accession>A0A372NRR3</accession>
<dbReference type="EMBL" id="QWDC01000003">
    <property type="protein sequence ID" value="RFZ91287.1"/>
    <property type="molecule type" value="Genomic_DNA"/>
</dbReference>
<dbReference type="Proteomes" id="UP000264217">
    <property type="component" value="Unassembled WGS sequence"/>
</dbReference>
<keyword evidence="1" id="KW-0238">DNA-binding</keyword>
<gene>
    <name evidence="3" type="ORF">D0C36_20365</name>
</gene>
<reference evidence="3 4" key="1">
    <citation type="submission" date="2018-08" db="EMBL/GenBank/DDBJ databases">
        <title>Mucilaginibacter sp. MYSH2.</title>
        <authorList>
            <person name="Seo T."/>
        </authorList>
    </citation>
    <scope>NUCLEOTIDE SEQUENCE [LARGE SCALE GENOMIC DNA]</scope>
    <source>
        <strain evidence="3 4">MYSH2</strain>
    </source>
</reference>
<name>A0A372NRR3_9SPHI</name>
<dbReference type="SMART" id="SM00530">
    <property type="entry name" value="HTH_XRE"/>
    <property type="match status" value="1"/>
</dbReference>
<dbReference type="OrthoDB" id="798409at2"/>
<dbReference type="PANTHER" id="PTHR46558:SF15">
    <property type="entry name" value="HELIX-TURN-HELIX DOMAIN PROTEIN"/>
    <property type="match status" value="1"/>
</dbReference>
<evidence type="ECO:0000313" key="4">
    <source>
        <dbReference type="Proteomes" id="UP000264217"/>
    </source>
</evidence>
<dbReference type="SUPFAM" id="SSF47413">
    <property type="entry name" value="lambda repressor-like DNA-binding domains"/>
    <property type="match status" value="1"/>
</dbReference>
<keyword evidence="4" id="KW-1185">Reference proteome</keyword>
<dbReference type="PANTHER" id="PTHR46558">
    <property type="entry name" value="TRACRIPTIONAL REGULATORY PROTEIN-RELATED-RELATED"/>
    <property type="match status" value="1"/>
</dbReference>
<protein>
    <submittedName>
        <fullName evidence="3">XRE family transcriptional regulator</fullName>
    </submittedName>
</protein>
<organism evidence="3 4">
    <name type="scientific">Mucilaginibacter conchicola</name>
    <dbReference type="NCBI Taxonomy" id="2303333"/>
    <lineage>
        <taxon>Bacteria</taxon>
        <taxon>Pseudomonadati</taxon>
        <taxon>Bacteroidota</taxon>
        <taxon>Sphingobacteriia</taxon>
        <taxon>Sphingobacteriales</taxon>
        <taxon>Sphingobacteriaceae</taxon>
        <taxon>Mucilaginibacter</taxon>
    </lineage>
</organism>
<dbReference type="InterPro" id="IPR001387">
    <property type="entry name" value="Cro/C1-type_HTH"/>
</dbReference>
<evidence type="ECO:0000259" key="2">
    <source>
        <dbReference type="PROSITE" id="PS50943"/>
    </source>
</evidence>
<dbReference type="PROSITE" id="PS50943">
    <property type="entry name" value="HTH_CROC1"/>
    <property type="match status" value="1"/>
</dbReference>
<sequence>MKTNYSKKAADVVMNIRALRENRNYTQDYMAMRMQISQNSYSKIELGNCKLTVSKLLEICHILEVAVEELIASDIKKVSFRLADGPVIYQELYTSFKRQTNVRTLYPGDRQPDIPLTEIPV</sequence>
<evidence type="ECO:0000256" key="1">
    <source>
        <dbReference type="ARBA" id="ARBA00023125"/>
    </source>
</evidence>